<sequence>MSSPRCLMLAHRHGPDAVEKLKLKLGSVNDSDLKRQFILESIINTVGNRLQREFTVMSPADPMFALWHHSPNPIRAMKQAKRHLLRNPPFEDLASFKDLGALFSLVKMALRTLLVYDLVYAIETTLPVWINPAERTDSQFVSQPGSTWFTSWVVGPNQWKAGLTFCPSTSLKIDGEFQGSFYTSGYLNIEISQLRTRLTLDICPFSELYDSNTTKTLYKALASSTTPKNRTDFGPAVLCENVILARKG</sequence>
<accession>A0A165Z0R0</accession>
<protein>
    <submittedName>
        <fullName evidence="1">Uncharacterized protein</fullName>
    </submittedName>
</protein>
<name>A0A165Z0R0_9AGAM</name>
<dbReference type="EMBL" id="KV428217">
    <property type="protein sequence ID" value="KZT33808.1"/>
    <property type="molecule type" value="Genomic_DNA"/>
</dbReference>
<dbReference type="Proteomes" id="UP000076798">
    <property type="component" value="Unassembled WGS sequence"/>
</dbReference>
<organism evidence="1 2">
    <name type="scientific">Sistotremastrum suecicum HHB10207 ss-3</name>
    <dbReference type="NCBI Taxonomy" id="1314776"/>
    <lineage>
        <taxon>Eukaryota</taxon>
        <taxon>Fungi</taxon>
        <taxon>Dikarya</taxon>
        <taxon>Basidiomycota</taxon>
        <taxon>Agaricomycotina</taxon>
        <taxon>Agaricomycetes</taxon>
        <taxon>Sistotremastrales</taxon>
        <taxon>Sistotremastraceae</taxon>
        <taxon>Sistotremastrum</taxon>
    </lineage>
</organism>
<reference evidence="1 2" key="1">
    <citation type="journal article" date="2016" name="Mol. Biol. Evol.">
        <title>Comparative Genomics of Early-Diverging Mushroom-Forming Fungi Provides Insights into the Origins of Lignocellulose Decay Capabilities.</title>
        <authorList>
            <person name="Nagy L.G."/>
            <person name="Riley R."/>
            <person name="Tritt A."/>
            <person name="Adam C."/>
            <person name="Daum C."/>
            <person name="Floudas D."/>
            <person name="Sun H."/>
            <person name="Yadav J.S."/>
            <person name="Pangilinan J."/>
            <person name="Larsson K.H."/>
            <person name="Matsuura K."/>
            <person name="Barry K."/>
            <person name="Labutti K."/>
            <person name="Kuo R."/>
            <person name="Ohm R.A."/>
            <person name="Bhattacharya S.S."/>
            <person name="Shirouzu T."/>
            <person name="Yoshinaga Y."/>
            <person name="Martin F.M."/>
            <person name="Grigoriev I.V."/>
            <person name="Hibbett D.S."/>
        </authorList>
    </citation>
    <scope>NUCLEOTIDE SEQUENCE [LARGE SCALE GENOMIC DNA]</scope>
    <source>
        <strain evidence="1 2">HHB10207 ss-3</strain>
    </source>
</reference>
<evidence type="ECO:0000313" key="2">
    <source>
        <dbReference type="Proteomes" id="UP000076798"/>
    </source>
</evidence>
<gene>
    <name evidence="1" type="ORF">SISSUDRAFT_1036773</name>
</gene>
<dbReference type="AlphaFoldDB" id="A0A165Z0R0"/>
<keyword evidence="2" id="KW-1185">Reference proteome</keyword>
<evidence type="ECO:0000313" key="1">
    <source>
        <dbReference type="EMBL" id="KZT33808.1"/>
    </source>
</evidence>
<proteinExistence type="predicted"/>